<accession>A0A9D4ZF96</accession>
<dbReference type="Proteomes" id="UP000886520">
    <property type="component" value="Chromosome 14"/>
</dbReference>
<proteinExistence type="predicted"/>
<keyword evidence="2" id="KW-1185">Reference proteome</keyword>
<protein>
    <submittedName>
        <fullName evidence="1">Uncharacterized protein</fullName>
    </submittedName>
</protein>
<reference evidence="1" key="1">
    <citation type="submission" date="2021-01" db="EMBL/GenBank/DDBJ databases">
        <title>Adiantum capillus-veneris genome.</title>
        <authorList>
            <person name="Fang Y."/>
            <person name="Liao Q."/>
        </authorList>
    </citation>
    <scope>NUCLEOTIDE SEQUENCE</scope>
    <source>
        <strain evidence="1">H3</strain>
        <tissue evidence="1">Leaf</tissue>
    </source>
</reference>
<name>A0A9D4ZF96_ADICA</name>
<evidence type="ECO:0000313" key="2">
    <source>
        <dbReference type="Proteomes" id="UP000886520"/>
    </source>
</evidence>
<dbReference type="EMBL" id="JABFUD020000014">
    <property type="protein sequence ID" value="KAI5070586.1"/>
    <property type="molecule type" value="Genomic_DNA"/>
</dbReference>
<gene>
    <name evidence="1" type="ORF">GOP47_0014929</name>
</gene>
<organism evidence="1 2">
    <name type="scientific">Adiantum capillus-veneris</name>
    <name type="common">Maidenhair fern</name>
    <dbReference type="NCBI Taxonomy" id="13818"/>
    <lineage>
        <taxon>Eukaryota</taxon>
        <taxon>Viridiplantae</taxon>
        <taxon>Streptophyta</taxon>
        <taxon>Embryophyta</taxon>
        <taxon>Tracheophyta</taxon>
        <taxon>Polypodiopsida</taxon>
        <taxon>Polypodiidae</taxon>
        <taxon>Polypodiales</taxon>
        <taxon>Pteridineae</taxon>
        <taxon>Pteridaceae</taxon>
        <taxon>Vittarioideae</taxon>
        <taxon>Adiantum</taxon>
    </lineage>
</organism>
<sequence>MAYMVTVSKVMASMKIWQYKSQRWMFANAMTESPFATIAVALLASESQHCAAILEFKIIDVTILPMVQSLHHAQILGLLLIFFTKSQSEAKSNAHVFGRRGDQLKKVIRSQHAVEELDSRARIEMKPRHRTFPLNTFPLEPD</sequence>
<dbReference type="AlphaFoldDB" id="A0A9D4ZF96"/>
<comment type="caution">
    <text evidence="1">The sequence shown here is derived from an EMBL/GenBank/DDBJ whole genome shotgun (WGS) entry which is preliminary data.</text>
</comment>
<evidence type="ECO:0000313" key="1">
    <source>
        <dbReference type="EMBL" id="KAI5070586.1"/>
    </source>
</evidence>